<evidence type="ECO:0000313" key="2">
    <source>
        <dbReference type="EMBL" id="EXU94564.1"/>
    </source>
</evidence>
<dbReference type="OrthoDB" id="5049846at2759"/>
<protein>
    <submittedName>
        <fullName evidence="2">Uncharacterized protein</fullName>
    </submittedName>
</protein>
<feature type="region of interest" description="Disordered" evidence="1">
    <location>
        <begin position="271"/>
        <end position="345"/>
    </location>
</feature>
<proteinExistence type="predicted"/>
<dbReference type="Proteomes" id="UP000030151">
    <property type="component" value="Unassembled WGS sequence"/>
</dbReference>
<accession>A0A014MTW1</accession>
<name>A0A014MTW1_9HYPO</name>
<feature type="compositionally biased region" description="Polar residues" evidence="1">
    <location>
        <begin position="95"/>
        <end position="106"/>
    </location>
</feature>
<evidence type="ECO:0000313" key="3">
    <source>
        <dbReference type="Proteomes" id="UP000030151"/>
    </source>
</evidence>
<dbReference type="HOGENOM" id="CLU_068298_0_0_1"/>
<reference evidence="2 3" key="1">
    <citation type="submission" date="2014-02" db="EMBL/GenBank/DDBJ databases">
        <title>The genome sequence of the entomopathogenic fungus Metarhizium robertsii ARSEF 2575.</title>
        <authorList>
            <person name="Giuliano Garisto Donzelli B."/>
            <person name="Roe B.A."/>
            <person name="Macmil S.L."/>
            <person name="Krasnoff S.B."/>
            <person name="Gibson D.M."/>
        </authorList>
    </citation>
    <scope>NUCLEOTIDE SEQUENCE [LARGE SCALE GENOMIC DNA]</scope>
    <source>
        <strain evidence="2 3">ARSEF 2575</strain>
    </source>
</reference>
<gene>
    <name evidence="2" type="ORF">X797_012364</name>
</gene>
<comment type="caution">
    <text evidence="2">The sequence shown here is derived from an EMBL/GenBank/DDBJ whole genome shotgun (WGS) entry which is preliminary data.</text>
</comment>
<dbReference type="EMBL" id="JELW01000237">
    <property type="protein sequence ID" value="EXU94564.1"/>
    <property type="molecule type" value="Genomic_DNA"/>
</dbReference>
<organism evidence="2 3">
    <name type="scientific">Metarhizium robertsii</name>
    <dbReference type="NCBI Taxonomy" id="568076"/>
    <lineage>
        <taxon>Eukaryota</taxon>
        <taxon>Fungi</taxon>
        <taxon>Dikarya</taxon>
        <taxon>Ascomycota</taxon>
        <taxon>Pezizomycotina</taxon>
        <taxon>Sordariomycetes</taxon>
        <taxon>Hypocreomycetidae</taxon>
        <taxon>Hypocreales</taxon>
        <taxon>Clavicipitaceae</taxon>
        <taxon>Metarhizium</taxon>
    </lineage>
</organism>
<feature type="region of interest" description="Disordered" evidence="1">
    <location>
        <begin position="68"/>
        <end position="106"/>
    </location>
</feature>
<dbReference type="AlphaFoldDB" id="A0A014MTW1"/>
<sequence length="364" mass="39704">MTLLQDDIISIVCVLCGEEKPAGDIVGKRKSVGHTRNCLDCRNQRSSHVSPVSQSRGVIQTLRDLAVRPSPAERPASKRTEGAAGLSPAKERCGTQPTSPERLQQTPTVRKLFGESISQPTQPRIVLGTPIPPTLQSSRLFRALAPSPLVQPTVHSIASNSDASAVRSSTTRVDYSYLAARFHKGGRDSQDDSSTARARAKLAAIQHDHRSRGRVGETASLTHKLTQLGVCQCSDVAGEGRRRHADDYAYLMLSPARPRWYLEQWVVEPDSEPGEETENGERDYDSVDGSPLCRRPVQRPHIQGVAGRRETRSSRPQRRFRSPQSSDNSTRSIGGLPGMATPSITDLQPSADCTACNTALECKV</sequence>
<evidence type="ECO:0000256" key="1">
    <source>
        <dbReference type="SAM" id="MobiDB-lite"/>
    </source>
</evidence>